<evidence type="ECO:0000259" key="1">
    <source>
        <dbReference type="SMART" id="SM00481"/>
    </source>
</evidence>
<dbReference type="GO" id="GO:0006260">
    <property type="term" value="P:DNA replication"/>
    <property type="evidence" value="ECO:0007669"/>
    <property type="project" value="InterPro"/>
</dbReference>
<dbReference type="AlphaFoldDB" id="A0A382QGC3"/>
<dbReference type="GO" id="GO:0008408">
    <property type="term" value="F:3'-5' exonuclease activity"/>
    <property type="evidence" value="ECO:0007669"/>
    <property type="project" value="InterPro"/>
</dbReference>
<dbReference type="InterPro" id="IPR003141">
    <property type="entry name" value="Pol/His_phosphatase_N"/>
</dbReference>
<dbReference type="InterPro" id="IPR016195">
    <property type="entry name" value="Pol/histidinol_Pase-like"/>
</dbReference>
<sequence length="75" mass="8247">VPKPEFVHLHCHTEFSMLDGACRVDRLIDKASELGFKSLAITDHGAMFGAINFYRAARAKDIKPIIGCEVYVAPG</sequence>
<feature type="non-terminal residue" evidence="2">
    <location>
        <position position="75"/>
    </location>
</feature>
<organism evidence="2">
    <name type="scientific">marine metagenome</name>
    <dbReference type="NCBI Taxonomy" id="408172"/>
    <lineage>
        <taxon>unclassified sequences</taxon>
        <taxon>metagenomes</taxon>
        <taxon>ecological metagenomes</taxon>
    </lineage>
</organism>
<reference evidence="2" key="1">
    <citation type="submission" date="2018-05" db="EMBL/GenBank/DDBJ databases">
        <authorList>
            <person name="Lanie J.A."/>
            <person name="Ng W.-L."/>
            <person name="Kazmierczak K.M."/>
            <person name="Andrzejewski T.M."/>
            <person name="Davidsen T.M."/>
            <person name="Wayne K.J."/>
            <person name="Tettelin H."/>
            <person name="Glass J.I."/>
            <person name="Rusch D."/>
            <person name="Podicherti R."/>
            <person name="Tsui H.-C.T."/>
            <person name="Winkler M.E."/>
        </authorList>
    </citation>
    <scope>NUCLEOTIDE SEQUENCE</scope>
</reference>
<accession>A0A382QGC3</accession>
<dbReference type="EMBL" id="UINC01114342">
    <property type="protein sequence ID" value="SVC84583.1"/>
    <property type="molecule type" value="Genomic_DNA"/>
</dbReference>
<dbReference type="PANTHER" id="PTHR32294:SF0">
    <property type="entry name" value="DNA POLYMERASE III SUBUNIT ALPHA"/>
    <property type="match status" value="1"/>
</dbReference>
<feature type="domain" description="Polymerase/histidinol phosphatase N-terminal" evidence="1">
    <location>
        <begin position="7"/>
        <end position="74"/>
    </location>
</feature>
<dbReference type="SUPFAM" id="SSF89550">
    <property type="entry name" value="PHP domain-like"/>
    <property type="match status" value="1"/>
</dbReference>
<dbReference type="SMART" id="SM00481">
    <property type="entry name" value="POLIIIAc"/>
    <property type="match status" value="1"/>
</dbReference>
<dbReference type="Gene3D" id="3.20.20.140">
    <property type="entry name" value="Metal-dependent hydrolases"/>
    <property type="match status" value="1"/>
</dbReference>
<proteinExistence type="predicted"/>
<dbReference type="PANTHER" id="PTHR32294">
    <property type="entry name" value="DNA POLYMERASE III SUBUNIT ALPHA"/>
    <property type="match status" value="1"/>
</dbReference>
<feature type="non-terminal residue" evidence="2">
    <location>
        <position position="1"/>
    </location>
</feature>
<dbReference type="Pfam" id="PF02811">
    <property type="entry name" value="PHP"/>
    <property type="match status" value="1"/>
</dbReference>
<evidence type="ECO:0000313" key="2">
    <source>
        <dbReference type="EMBL" id="SVC84583.1"/>
    </source>
</evidence>
<dbReference type="InterPro" id="IPR004805">
    <property type="entry name" value="DnaE2/DnaE/PolC"/>
</dbReference>
<protein>
    <recommendedName>
        <fullName evidence="1">Polymerase/histidinol phosphatase N-terminal domain-containing protein</fullName>
    </recommendedName>
</protein>
<name>A0A382QGC3_9ZZZZ</name>
<dbReference type="InterPro" id="IPR004013">
    <property type="entry name" value="PHP_dom"/>
</dbReference>
<gene>
    <name evidence="2" type="ORF">METZ01_LOCUS337437</name>
</gene>